<dbReference type="EMBL" id="MBDN02000720">
    <property type="protein sequence ID" value="RLN73561.1"/>
    <property type="molecule type" value="Genomic_DNA"/>
</dbReference>
<dbReference type="Pfam" id="PF05630">
    <property type="entry name" value="NPP1"/>
    <property type="match status" value="1"/>
</dbReference>
<protein>
    <recommendedName>
        <fullName evidence="8">Necrosis inducing-like protein NPP1 type</fullName>
    </recommendedName>
</protein>
<dbReference type="InterPro" id="IPR008701">
    <property type="entry name" value="NPP1"/>
</dbReference>
<dbReference type="PIRSF" id="PIRSF029958">
    <property type="entry name" value="Necrosis-inducing_protein"/>
    <property type="match status" value="1"/>
</dbReference>
<evidence type="ECO:0000256" key="5">
    <source>
        <dbReference type="SAM" id="SignalP"/>
    </source>
</evidence>
<keyword evidence="7" id="KW-1185">Reference proteome</keyword>
<dbReference type="GO" id="GO:0005576">
    <property type="term" value="C:extracellular region"/>
    <property type="evidence" value="ECO:0007669"/>
    <property type="project" value="UniProtKB-SubCell"/>
</dbReference>
<evidence type="ECO:0000313" key="6">
    <source>
        <dbReference type="EMBL" id="RLN73561.1"/>
    </source>
</evidence>
<gene>
    <name evidence="6" type="ORF">BBO99_00009339</name>
</gene>
<evidence type="ECO:0000256" key="1">
    <source>
        <dbReference type="ARBA" id="ARBA00004613"/>
    </source>
</evidence>
<dbReference type="Proteomes" id="UP000285624">
    <property type="component" value="Unassembled WGS sequence"/>
</dbReference>
<keyword evidence="3" id="KW-0964">Secreted</keyword>
<organism evidence="6 7">
    <name type="scientific">Phytophthora kernoviae</name>
    <dbReference type="NCBI Taxonomy" id="325452"/>
    <lineage>
        <taxon>Eukaryota</taxon>
        <taxon>Sar</taxon>
        <taxon>Stramenopiles</taxon>
        <taxon>Oomycota</taxon>
        <taxon>Peronosporomycetes</taxon>
        <taxon>Peronosporales</taxon>
        <taxon>Peronosporaceae</taxon>
        <taxon>Phytophthora</taxon>
    </lineage>
</organism>
<comment type="caution">
    <text evidence="6">The sequence shown here is derived from an EMBL/GenBank/DDBJ whole genome shotgun (WGS) entry which is preliminary data.</text>
</comment>
<evidence type="ECO:0000313" key="7">
    <source>
        <dbReference type="Proteomes" id="UP000285624"/>
    </source>
</evidence>
<accession>A0A421GCU5</accession>
<proteinExistence type="inferred from homology"/>
<evidence type="ECO:0008006" key="8">
    <source>
        <dbReference type="Google" id="ProtNLM"/>
    </source>
</evidence>
<evidence type="ECO:0000256" key="3">
    <source>
        <dbReference type="ARBA" id="ARBA00022525"/>
    </source>
</evidence>
<evidence type="ECO:0000256" key="2">
    <source>
        <dbReference type="ARBA" id="ARBA00009520"/>
    </source>
</evidence>
<dbReference type="PANTHER" id="PTHR33657">
    <property type="entry name" value="DOMAIN PROTEIN, PUTATIVE (AFU_ORTHOLOGUE AFUA_5G00600)-RELATED"/>
    <property type="match status" value="1"/>
</dbReference>
<feature type="non-terminal residue" evidence="6">
    <location>
        <position position="255"/>
    </location>
</feature>
<name>A0A421GCU5_9STRA</name>
<feature type="chain" id="PRO_5019291106" description="Necrosis inducing-like protein NPP1 type" evidence="5">
    <location>
        <begin position="21"/>
        <end position="255"/>
    </location>
</feature>
<dbReference type="STRING" id="325452.A0A421GCU5"/>
<dbReference type="AlphaFoldDB" id="A0A421GCU5"/>
<feature type="signal peptide" evidence="5">
    <location>
        <begin position="1"/>
        <end position="20"/>
    </location>
</feature>
<keyword evidence="4" id="KW-0843">Virulence</keyword>
<sequence>MNLRMIIFVAAAALFVAIDAISIDHDKVQPFPQPEPVTDSEKAAVKFKPRLKIINGCGVYSAVNAAGETNGGLKGTGGVSGCKISSLRPQVYGRAAWHNDIWAIMYAWYLPKGFWFTFPVRRHDWKNVIVWIDNPALETPRMLGLSMSQGDDYGKIAPVSNPNTIDGTAPKFLIDYPEFGWSNTYLYSALEDGDFQDLIMWEQLTDAARAALETTDFGDIDAPFTDANFDIHLTNSTGTCPKFIDMVSKHAGWVF</sequence>
<reference evidence="6 7" key="1">
    <citation type="journal article" date="2019" name="Mol. Plant Pathol.">
        <title>Genome sequencing of oomycete isolates from Chile supports the New Zealand origin of Phytophthora kernoviae and makes available the first Nothophytophthora sp. genome.</title>
        <authorList>
            <person name="Studholme D.J."/>
            <person name="Panda P."/>
            <person name="Sanfuentes Von Stowasser E."/>
            <person name="Gonzalez M."/>
            <person name="Hill R."/>
            <person name="Sambles C."/>
            <person name="Grant M."/>
            <person name="Williams N.M."/>
            <person name="McDougal R.L."/>
        </authorList>
    </citation>
    <scope>NUCLEOTIDE SEQUENCE [LARGE SCALE GENOMIC DNA]</scope>
    <source>
        <strain evidence="6">Chile4</strain>
    </source>
</reference>
<comment type="subcellular location">
    <subcellularLocation>
        <location evidence="1">Secreted</location>
    </subcellularLocation>
</comment>
<keyword evidence="5" id="KW-0732">Signal</keyword>
<evidence type="ECO:0000256" key="4">
    <source>
        <dbReference type="ARBA" id="ARBA00023026"/>
    </source>
</evidence>
<dbReference type="PANTHER" id="PTHR33657:SF8">
    <property type="entry name" value="DOMAIN PROTEIN, PUTATIVE (AFU_ORTHOLOGUE AFUA_5G00600)-RELATED"/>
    <property type="match status" value="1"/>
</dbReference>
<comment type="similarity">
    <text evidence="2">Belongs to the Necrosis inducing protein (NPP1) family.</text>
</comment>